<accession>A0A813ILJ7</accession>
<dbReference type="Proteomes" id="UP000626109">
    <property type="component" value="Unassembled WGS sequence"/>
</dbReference>
<evidence type="ECO:0000256" key="4">
    <source>
        <dbReference type="ARBA" id="ARBA00023136"/>
    </source>
</evidence>
<evidence type="ECO:0000313" key="6">
    <source>
        <dbReference type="EMBL" id="CAE8652516.1"/>
    </source>
</evidence>
<evidence type="ECO:0000256" key="5">
    <source>
        <dbReference type="SAM" id="MobiDB-lite"/>
    </source>
</evidence>
<dbReference type="Pfam" id="PF07690">
    <property type="entry name" value="MFS_1"/>
    <property type="match status" value="1"/>
</dbReference>
<dbReference type="EMBL" id="CAJNNW010010823">
    <property type="protein sequence ID" value="CAE8652516.1"/>
    <property type="molecule type" value="Genomic_DNA"/>
</dbReference>
<protein>
    <submittedName>
        <fullName evidence="6">Uncharacterized protein</fullName>
    </submittedName>
</protein>
<dbReference type="InterPro" id="IPR011701">
    <property type="entry name" value="MFS"/>
</dbReference>
<proteinExistence type="predicted"/>
<feature type="non-terminal residue" evidence="6">
    <location>
        <position position="411"/>
    </location>
</feature>
<feature type="compositionally biased region" description="Basic and acidic residues" evidence="5">
    <location>
        <begin position="117"/>
        <end position="127"/>
    </location>
</feature>
<dbReference type="SUPFAM" id="SSF103473">
    <property type="entry name" value="MFS general substrate transporter"/>
    <property type="match status" value="1"/>
</dbReference>
<comment type="caution">
    <text evidence="6">The sequence shown here is derived from an EMBL/GenBank/DDBJ whole genome shotgun (WGS) entry which is preliminary data.</text>
</comment>
<dbReference type="GO" id="GO:0022857">
    <property type="term" value="F:transmembrane transporter activity"/>
    <property type="evidence" value="ECO:0007669"/>
    <property type="project" value="InterPro"/>
</dbReference>
<reference evidence="6" key="1">
    <citation type="submission" date="2021-02" db="EMBL/GenBank/DDBJ databases">
        <authorList>
            <person name="Dougan E. K."/>
            <person name="Rhodes N."/>
            <person name="Thang M."/>
            <person name="Chan C."/>
        </authorList>
    </citation>
    <scope>NUCLEOTIDE SEQUENCE</scope>
</reference>
<keyword evidence="3" id="KW-1133">Transmembrane helix</keyword>
<dbReference type="AlphaFoldDB" id="A0A813ILJ7"/>
<keyword evidence="2" id="KW-0812">Transmembrane</keyword>
<dbReference type="PANTHER" id="PTHR23507:SF1">
    <property type="entry name" value="FI18259P1-RELATED"/>
    <property type="match status" value="1"/>
</dbReference>
<sequence length="411" mass="43458">RALCAIITQPMVRIRLLWLDFASARCIGVGPTMGMAGTMISDVFPVAEQPAARAQLMASQALGQIVGNYASGWNNAREGPGSTYAVTAVIPMICFAFISAFLPESSSVGAGPPSEPCKAEATPRNDETAPTTITTTSNADAAPAARAKSSPFRTLLRDPECCLLAATLGMYEFMNYAPMNSISILFMKERFQWGALQAGRFASGVSLAVFSGSLLAARLIKALGPKAYVLWGTAESARGMMGCLIPMALGTGANTVILTRFVTRAEDLGLARGEAAAVVQAIGAVARMIAPQLFLRLWLRAASSRGASTGRRLPLGAPMLSVAVVAVLQELLHQVMSTVRPGRARLPALPGRFAAGGSPRWIPSDPRTSMLSLQTRVRRTSCAFESELGSGWDLPSHWPAYSELPGVRIGS</sequence>
<feature type="region of interest" description="Disordered" evidence="5">
    <location>
        <begin position="111"/>
        <end position="145"/>
    </location>
</feature>
<evidence type="ECO:0000256" key="3">
    <source>
        <dbReference type="ARBA" id="ARBA00022989"/>
    </source>
</evidence>
<dbReference type="PANTHER" id="PTHR23507">
    <property type="entry name" value="ZGC:174356"/>
    <property type="match status" value="1"/>
</dbReference>
<comment type="subcellular location">
    <subcellularLocation>
        <location evidence="1">Membrane</location>
        <topology evidence="1">Multi-pass membrane protein</topology>
    </subcellularLocation>
</comment>
<name>A0A813ILJ7_POLGL</name>
<dbReference type="GO" id="GO:0016020">
    <property type="term" value="C:membrane"/>
    <property type="evidence" value="ECO:0007669"/>
    <property type="project" value="UniProtKB-SubCell"/>
</dbReference>
<evidence type="ECO:0000256" key="2">
    <source>
        <dbReference type="ARBA" id="ARBA00022692"/>
    </source>
</evidence>
<dbReference type="Gene3D" id="1.20.1250.20">
    <property type="entry name" value="MFS general substrate transporter like domains"/>
    <property type="match status" value="1"/>
</dbReference>
<evidence type="ECO:0000256" key="1">
    <source>
        <dbReference type="ARBA" id="ARBA00004141"/>
    </source>
</evidence>
<keyword evidence="4" id="KW-0472">Membrane</keyword>
<dbReference type="CDD" id="cd06174">
    <property type="entry name" value="MFS"/>
    <property type="match status" value="1"/>
</dbReference>
<gene>
    <name evidence="6" type="ORF">PGLA2088_LOCUS9751</name>
</gene>
<evidence type="ECO:0000313" key="7">
    <source>
        <dbReference type="Proteomes" id="UP000626109"/>
    </source>
</evidence>
<dbReference type="InterPro" id="IPR036259">
    <property type="entry name" value="MFS_trans_sf"/>
</dbReference>
<organism evidence="6 7">
    <name type="scientific">Polarella glacialis</name>
    <name type="common">Dinoflagellate</name>
    <dbReference type="NCBI Taxonomy" id="89957"/>
    <lineage>
        <taxon>Eukaryota</taxon>
        <taxon>Sar</taxon>
        <taxon>Alveolata</taxon>
        <taxon>Dinophyceae</taxon>
        <taxon>Suessiales</taxon>
        <taxon>Suessiaceae</taxon>
        <taxon>Polarella</taxon>
    </lineage>
</organism>
<feature type="compositionally biased region" description="Low complexity" evidence="5">
    <location>
        <begin position="128"/>
        <end position="145"/>
    </location>
</feature>